<dbReference type="GO" id="GO:0008658">
    <property type="term" value="F:penicillin binding"/>
    <property type="evidence" value="ECO:0007669"/>
    <property type="project" value="InterPro"/>
</dbReference>
<feature type="domain" description="Penicillin-binding protein transpeptidase" evidence="9">
    <location>
        <begin position="394"/>
        <end position="669"/>
    </location>
</feature>
<dbReference type="GO" id="GO:0009002">
    <property type="term" value="F:serine-type D-Ala-D-Ala carboxypeptidase activity"/>
    <property type="evidence" value="ECO:0007669"/>
    <property type="project" value="UniProtKB-EC"/>
</dbReference>
<dbReference type="Pfam" id="PF00905">
    <property type="entry name" value="Transpeptidase"/>
    <property type="match status" value="1"/>
</dbReference>
<protein>
    <submittedName>
        <fullName evidence="11">Penicillin-binding protein</fullName>
    </submittedName>
</protein>
<dbReference type="PANTHER" id="PTHR32282:SF33">
    <property type="entry name" value="PEPTIDOGLYCAN GLYCOSYLTRANSFERASE"/>
    <property type="match status" value="1"/>
</dbReference>
<keyword evidence="4" id="KW-0808">Transferase</keyword>
<keyword evidence="2" id="KW-0645">Protease</keyword>
<evidence type="ECO:0000259" key="9">
    <source>
        <dbReference type="Pfam" id="PF00905"/>
    </source>
</evidence>
<sequence>MVSNSTTMAVSAARTVRGALSGLLGFVALSAIVGVLVTASMTPVVAVSGLAASNTINAFEGLPDFVAIDALSQKSNIYASQTDGTPVLLASFYDQNRIDVAADAISQYAKDAAIAGEDPRFYEHGGIDLKGTLRATASTLSGGGIQGGSSITQQYVKNVLIQKCELIADKKKHDACYVNATETTPERKLREMRLAIGVEKRISKDDVLRQYFNIAGFGGRVYGIEAAANYYFNTTAANLTLVQAVSLVAIVNNPVKFQIDRPDSLSNGAANGYAANKQRRDYLLGAMLKYHKISAEEYAAAVVMPVEPVITEPSTGCQTAAANAFFCDYVTKILQNDPTFGEDPHARMLNFRRGGYSVYTTLDLDLQQAAVTAMTEQVPKTYPVGDLGAVITSVQVGTGRVLAMTQNKDYSQDPAVQATGANYTGINYNTDYAYGGSSGFQPGSSYKVFTLAQWLKEGHRLSERVDSRRQANWGTFQDSCLGPQNYDKQHWSPRNDQNESGANYSALESTIGSFNTGFIGMAKRLDLCGIRKTAEGFLVHRADGGPLLQSAATVIGTNEVAPLTMAVAFAGIANKGVTCSAIAIDSIVGRDGTAVPVPETQCIESVDPLVAEGMVYGMGRVMTRGTAQQSNANTRPWVPMIGKTGTTDDAKDTWMSGASSKVATVVAVVSLTGSVNQRRLKFSSGPVATARHRMWPAVMSVANAKYGGDNLVESAGMDAPTPTPTPRR</sequence>
<evidence type="ECO:0000256" key="1">
    <source>
        <dbReference type="ARBA" id="ARBA00022645"/>
    </source>
</evidence>
<keyword evidence="5" id="KW-0378">Hydrolase</keyword>
<dbReference type="SUPFAM" id="SSF53955">
    <property type="entry name" value="Lysozyme-like"/>
    <property type="match status" value="1"/>
</dbReference>
<gene>
    <name evidence="11" type="ORF">E3T53_00115</name>
</gene>
<comment type="catalytic activity">
    <reaction evidence="7">
        <text>Preferential cleavage: (Ac)2-L-Lys-D-Ala-|-D-Ala. Also transpeptidation of peptidyl-alanyl moieties that are N-acyl substituents of D-alanine.</text>
        <dbReference type="EC" id="3.4.16.4"/>
    </reaction>
</comment>
<dbReference type="InterPro" id="IPR036950">
    <property type="entry name" value="PBP_transglycosylase"/>
</dbReference>
<dbReference type="Gene3D" id="3.40.710.10">
    <property type="entry name" value="DD-peptidase/beta-lactamase superfamily"/>
    <property type="match status" value="1"/>
</dbReference>
<dbReference type="RefSeq" id="WP_134171706.1">
    <property type="nucleotide sequence ID" value="NZ_SODI01000001.1"/>
</dbReference>
<evidence type="ECO:0000259" key="10">
    <source>
        <dbReference type="Pfam" id="PF00912"/>
    </source>
</evidence>
<dbReference type="PANTHER" id="PTHR32282">
    <property type="entry name" value="BINDING PROTEIN TRANSPEPTIDASE, PUTATIVE-RELATED"/>
    <property type="match status" value="1"/>
</dbReference>
<dbReference type="InterPro" id="IPR012338">
    <property type="entry name" value="Beta-lactam/transpept-like"/>
</dbReference>
<evidence type="ECO:0000256" key="2">
    <source>
        <dbReference type="ARBA" id="ARBA00022670"/>
    </source>
</evidence>
<evidence type="ECO:0000256" key="5">
    <source>
        <dbReference type="ARBA" id="ARBA00022801"/>
    </source>
</evidence>
<dbReference type="GO" id="GO:0030288">
    <property type="term" value="C:outer membrane-bounded periplasmic space"/>
    <property type="evidence" value="ECO:0007669"/>
    <property type="project" value="TreeGrafter"/>
</dbReference>
<dbReference type="InterPro" id="IPR001460">
    <property type="entry name" value="PCN-bd_Tpept"/>
</dbReference>
<dbReference type="EMBL" id="SOHQ01000001">
    <property type="protein sequence ID" value="TFD82321.1"/>
    <property type="molecule type" value="Genomic_DNA"/>
</dbReference>
<keyword evidence="1" id="KW-0121">Carboxypeptidase</keyword>
<keyword evidence="6" id="KW-0511">Multifunctional enzyme</keyword>
<evidence type="ECO:0000256" key="8">
    <source>
        <dbReference type="ARBA" id="ARBA00049902"/>
    </source>
</evidence>
<dbReference type="Proteomes" id="UP000298218">
    <property type="component" value="Unassembled WGS sequence"/>
</dbReference>
<dbReference type="GO" id="GO:0008955">
    <property type="term" value="F:peptidoglycan glycosyltransferase activity"/>
    <property type="evidence" value="ECO:0007669"/>
    <property type="project" value="UniProtKB-EC"/>
</dbReference>
<comment type="caution">
    <text evidence="11">The sequence shown here is derived from an EMBL/GenBank/DDBJ whole genome shotgun (WGS) entry which is preliminary data.</text>
</comment>
<dbReference type="InterPro" id="IPR023346">
    <property type="entry name" value="Lysozyme-like_dom_sf"/>
</dbReference>
<evidence type="ECO:0000256" key="3">
    <source>
        <dbReference type="ARBA" id="ARBA00022676"/>
    </source>
</evidence>
<evidence type="ECO:0000313" key="12">
    <source>
        <dbReference type="Proteomes" id="UP000298218"/>
    </source>
</evidence>
<dbReference type="GO" id="GO:0009252">
    <property type="term" value="P:peptidoglycan biosynthetic process"/>
    <property type="evidence" value="ECO:0007669"/>
    <property type="project" value="TreeGrafter"/>
</dbReference>
<feature type="domain" description="Glycosyl transferase family 51" evidence="10">
    <location>
        <begin position="89"/>
        <end position="286"/>
    </location>
</feature>
<dbReference type="AlphaFoldDB" id="A0A4Y8KY71"/>
<keyword evidence="12" id="KW-1185">Reference proteome</keyword>
<evidence type="ECO:0000256" key="6">
    <source>
        <dbReference type="ARBA" id="ARBA00023268"/>
    </source>
</evidence>
<evidence type="ECO:0000256" key="4">
    <source>
        <dbReference type="ARBA" id="ARBA00022679"/>
    </source>
</evidence>
<reference evidence="11 12" key="1">
    <citation type="submission" date="2019-03" db="EMBL/GenBank/DDBJ databases">
        <title>Genomics of glacier-inhabiting Cryobacterium strains.</title>
        <authorList>
            <person name="Liu Q."/>
            <person name="Xin Y.-H."/>
        </authorList>
    </citation>
    <scope>NUCLEOTIDE SEQUENCE [LARGE SCALE GENOMIC DNA]</scope>
    <source>
        <strain evidence="11 12">CGMCC 1.4292</strain>
    </source>
</reference>
<evidence type="ECO:0000313" key="11">
    <source>
        <dbReference type="EMBL" id="TFD82321.1"/>
    </source>
</evidence>
<name>A0A4Y8KY71_9MICO</name>
<dbReference type="Gene3D" id="1.10.3810.10">
    <property type="entry name" value="Biosynthetic peptidoglycan transglycosylase-like"/>
    <property type="match status" value="1"/>
</dbReference>
<organism evidence="11 12">
    <name type="scientific">Cryobacterium psychrophilum</name>
    <dbReference type="NCBI Taxonomy" id="41988"/>
    <lineage>
        <taxon>Bacteria</taxon>
        <taxon>Bacillati</taxon>
        <taxon>Actinomycetota</taxon>
        <taxon>Actinomycetes</taxon>
        <taxon>Micrococcales</taxon>
        <taxon>Microbacteriaceae</taxon>
        <taxon>Cryobacterium</taxon>
    </lineage>
</organism>
<dbReference type="OrthoDB" id="9766909at2"/>
<proteinExistence type="predicted"/>
<dbReference type="GO" id="GO:0006508">
    <property type="term" value="P:proteolysis"/>
    <property type="evidence" value="ECO:0007669"/>
    <property type="project" value="UniProtKB-KW"/>
</dbReference>
<comment type="catalytic activity">
    <reaction evidence="8">
        <text>[GlcNAc-(1-&gt;4)-Mur2Ac(oyl-L-Ala-gamma-D-Glu-L-Lys-D-Ala-D-Ala)](n)-di-trans,octa-cis-undecaprenyl diphosphate + beta-D-GlcNAc-(1-&gt;4)-Mur2Ac(oyl-L-Ala-gamma-D-Glu-L-Lys-D-Ala-D-Ala)-di-trans,octa-cis-undecaprenyl diphosphate = [GlcNAc-(1-&gt;4)-Mur2Ac(oyl-L-Ala-gamma-D-Glu-L-Lys-D-Ala-D-Ala)](n+1)-di-trans,octa-cis-undecaprenyl diphosphate + di-trans,octa-cis-undecaprenyl diphosphate + H(+)</text>
        <dbReference type="Rhea" id="RHEA:23708"/>
        <dbReference type="Rhea" id="RHEA-COMP:9602"/>
        <dbReference type="Rhea" id="RHEA-COMP:9603"/>
        <dbReference type="ChEBI" id="CHEBI:15378"/>
        <dbReference type="ChEBI" id="CHEBI:58405"/>
        <dbReference type="ChEBI" id="CHEBI:60033"/>
        <dbReference type="ChEBI" id="CHEBI:78435"/>
        <dbReference type="EC" id="2.4.99.28"/>
    </reaction>
</comment>
<dbReference type="InterPro" id="IPR050396">
    <property type="entry name" value="Glycosyltr_51/Transpeptidase"/>
</dbReference>
<dbReference type="SUPFAM" id="SSF56601">
    <property type="entry name" value="beta-lactamase/transpeptidase-like"/>
    <property type="match status" value="1"/>
</dbReference>
<dbReference type="InterPro" id="IPR001264">
    <property type="entry name" value="Glyco_trans_51"/>
</dbReference>
<accession>A0A4Y8KY71</accession>
<keyword evidence="3" id="KW-0328">Glycosyltransferase</keyword>
<dbReference type="Pfam" id="PF00912">
    <property type="entry name" value="Transgly"/>
    <property type="match status" value="1"/>
</dbReference>
<evidence type="ECO:0000256" key="7">
    <source>
        <dbReference type="ARBA" id="ARBA00034000"/>
    </source>
</evidence>